<comment type="caution">
    <text evidence="2">The sequence shown here is derived from an EMBL/GenBank/DDBJ whole genome shotgun (WGS) entry which is preliminary data.</text>
</comment>
<evidence type="ECO:0000313" key="2">
    <source>
        <dbReference type="EMBL" id="KAJ9618043.1"/>
    </source>
</evidence>
<sequence>MSITPPMSVGVAKGRFDSRLEPYVLDCLARVKAYLGREADVEQAVAVCALVDMKNDAGDMPQLVTPSPEPAGARDRVGHQHDNDDDDGGNHDGSIRPQPRLGRRRPQPPPPAALTSAGGGKVRKAPHMRHRYRPTERSEARSSDSDLFARRFKDVMNARASGKGEWESFVDARLPRGAAAGDALRAEEVRLCGELDITEDVYRCQRARFFLGIAAFTEEVRRRQARGMLRTQWNIGKTQFQLFGTMDANKSSKVFELFLELGWVQPAKQTPTSRDAYEQMFPPEHRDTLHREMRSWELEHITDSSLHVVTTL</sequence>
<evidence type="ECO:0000256" key="1">
    <source>
        <dbReference type="SAM" id="MobiDB-lite"/>
    </source>
</evidence>
<protein>
    <submittedName>
        <fullName evidence="2">Uncharacterized protein</fullName>
    </submittedName>
</protein>
<dbReference type="AlphaFoldDB" id="A0AA39CQA6"/>
<name>A0AA39CQA6_9EURO</name>
<gene>
    <name evidence="2" type="ORF">H2204_013192</name>
</gene>
<accession>A0AA39CQA6</accession>
<feature type="region of interest" description="Disordered" evidence="1">
    <location>
        <begin position="57"/>
        <end position="144"/>
    </location>
</feature>
<dbReference type="InterPro" id="IPR036388">
    <property type="entry name" value="WH-like_DNA-bd_sf"/>
</dbReference>
<organism evidence="2 3">
    <name type="scientific">Knufia peltigerae</name>
    <dbReference type="NCBI Taxonomy" id="1002370"/>
    <lineage>
        <taxon>Eukaryota</taxon>
        <taxon>Fungi</taxon>
        <taxon>Dikarya</taxon>
        <taxon>Ascomycota</taxon>
        <taxon>Pezizomycotina</taxon>
        <taxon>Eurotiomycetes</taxon>
        <taxon>Chaetothyriomycetidae</taxon>
        <taxon>Chaetothyriales</taxon>
        <taxon>Trichomeriaceae</taxon>
        <taxon>Knufia</taxon>
    </lineage>
</organism>
<evidence type="ECO:0000313" key="3">
    <source>
        <dbReference type="Proteomes" id="UP001172681"/>
    </source>
</evidence>
<keyword evidence="3" id="KW-1185">Reference proteome</keyword>
<proteinExistence type="predicted"/>
<dbReference type="Proteomes" id="UP001172681">
    <property type="component" value="Unassembled WGS sequence"/>
</dbReference>
<reference evidence="2" key="1">
    <citation type="submission" date="2022-10" db="EMBL/GenBank/DDBJ databases">
        <title>Culturing micro-colonial fungi from biological soil crusts in the Mojave desert and describing Neophaeococcomyces mojavensis, and introducing the new genera and species Taxawa tesnikishii.</title>
        <authorList>
            <person name="Kurbessoian T."/>
            <person name="Stajich J.E."/>
        </authorList>
    </citation>
    <scope>NUCLEOTIDE SEQUENCE</scope>
    <source>
        <strain evidence="2">TK_35</strain>
    </source>
</reference>
<dbReference type="EMBL" id="JAPDRN010000146">
    <property type="protein sequence ID" value="KAJ9618043.1"/>
    <property type="molecule type" value="Genomic_DNA"/>
</dbReference>
<feature type="compositionally biased region" description="Basic and acidic residues" evidence="1">
    <location>
        <begin position="72"/>
        <end position="94"/>
    </location>
</feature>
<feature type="compositionally biased region" description="Basic and acidic residues" evidence="1">
    <location>
        <begin position="133"/>
        <end position="144"/>
    </location>
</feature>
<feature type="compositionally biased region" description="Basic residues" evidence="1">
    <location>
        <begin position="121"/>
        <end position="132"/>
    </location>
</feature>
<dbReference type="Gene3D" id="1.10.10.10">
    <property type="entry name" value="Winged helix-like DNA-binding domain superfamily/Winged helix DNA-binding domain"/>
    <property type="match status" value="1"/>
</dbReference>